<dbReference type="Proteomes" id="UP000821837">
    <property type="component" value="Chromosome 6"/>
</dbReference>
<dbReference type="InterPro" id="IPR041525">
    <property type="entry name" value="N/Namide_PRibTrfase"/>
</dbReference>
<evidence type="ECO:0000256" key="23">
    <source>
        <dbReference type="ARBA" id="ARBA00035036"/>
    </source>
</evidence>
<name>A0A9D4ST72_RHISA</name>
<comment type="subcellular location">
    <subcellularLocation>
        <location evidence="1">Membrane</location>
        <topology evidence="1">Single-pass membrane protein</topology>
    </subcellularLocation>
</comment>
<dbReference type="Gene3D" id="2.60.40.10">
    <property type="entry name" value="Immunoglobulins"/>
    <property type="match status" value="2"/>
</dbReference>
<evidence type="ECO:0000256" key="20">
    <source>
        <dbReference type="ARBA" id="ARBA00023319"/>
    </source>
</evidence>
<evidence type="ECO:0000256" key="19">
    <source>
        <dbReference type="ARBA" id="ARBA00023180"/>
    </source>
</evidence>
<keyword evidence="15" id="KW-0472">Membrane</keyword>
<dbReference type="Gene3D" id="3.20.20.70">
    <property type="entry name" value="Aldolase class I"/>
    <property type="match status" value="1"/>
</dbReference>
<dbReference type="InterPro" id="IPR013785">
    <property type="entry name" value="Aldolase_TIM"/>
</dbReference>
<evidence type="ECO:0000256" key="6">
    <source>
        <dbReference type="ARBA" id="ARBA00022676"/>
    </source>
</evidence>
<dbReference type="Pfam" id="PF18127">
    <property type="entry name" value="NAMPT_N"/>
    <property type="match status" value="1"/>
</dbReference>
<dbReference type="InterPro" id="IPR013098">
    <property type="entry name" value="Ig_I-set"/>
</dbReference>
<keyword evidence="16" id="KW-0829">Tyrosine-protein kinase</keyword>
<keyword evidence="10" id="KW-0677">Repeat</keyword>
<dbReference type="SMART" id="SM00408">
    <property type="entry name" value="IGc2"/>
    <property type="match status" value="2"/>
</dbReference>
<dbReference type="EMBL" id="JABSTV010001252">
    <property type="protein sequence ID" value="KAH7947715.1"/>
    <property type="molecule type" value="Genomic_DNA"/>
</dbReference>
<keyword evidence="27" id="KW-1185">Reference proteome</keyword>
<evidence type="ECO:0000256" key="12">
    <source>
        <dbReference type="ARBA" id="ARBA00022777"/>
    </source>
</evidence>
<dbReference type="PANTHER" id="PTHR43816">
    <property type="entry name" value="NICOTINAMIDE PHOSPHORIBOSYLTRANSFERASE"/>
    <property type="match status" value="1"/>
</dbReference>
<dbReference type="PROSITE" id="PS50835">
    <property type="entry name" value="IG_LIKE"/>
    <property type="match status" value="2"/>
</dbReference>
<comment type="catalytic activity">
    <reaction evidence="24">
        <text>beta-nicotinamide D-ribonucleotide + diphosphate = 5-phospho-alpha-D-ribose 1-diphosphate + nicotinamide + H(+)</text>
        <dbReference type="Rhea" id="RHEA:16149"/>
        <dbReference type="ChEBI" id="CHEBI:14649"/>
        <dbReference type="ChEBI" id="CHEBI:15378"/>
        <dbReference type="ChEBI" id="CHEBI:17154"/>
        <dbReference type="ChEBI" id="CHEBI:33019"/>
        <dbReference type="ChEBI" id="CHEBI:58017"/>
        <dbReference type="EC" id="2.4.2.12"/>
    </reaction>
    <physiologicalReaction direction="right-to-left" evidence="24">
        <dbReference type="Rhea" id="RHEA:16151"/>
    </physiologicalReaction>
</comment>
<keyword evidence="5" id="KW-0662">Pyridine nucleotide biosynthesis</keyword>
<reference evidence="26" key="2">
    <citation type="submission" date="2021-09" db="EMBL/GenBank/DDBJ databases">
        <authorList>
            <person name="Jia N."/>
            <person name="Wang J."/>
            <person name="Shi W."/>
            <person name="Du L."/>
            <person name="Sun Y."/>
            <person name="Zhan W."/>
            <person name="Jiang J."/>
            <person name="Wang Q."/>
            <person name="Zhang B."/>
            <person name="Ji P."/>
            <person name="Sakyi L.B."/>
            <person name="Cui X."/>
            <person name="Yuan T."/>
            <person name="Jiang B."/>
            <person name="Yang W."/>
            <person name="Lam T.T.-Y."/>
            <person name="Chang Q."/>
            <person name="Ding S."/>
            <person name="Wang X."/>
            <person name="Zhu J."/>
            <person name="Ruan X."/>
            <person name="Zhao L."/>
            <person name="Wei J."/>
            <person name="Que T."/>
            <person name="Du C."/>
            <person name="Cheng J."/>
            <person name="Dai P."/>
            <person name="Han X."/>
            <person name="Huang E."/>
            <person name="Gao Y."/>
            <person name="Liu J."/>
            <person name="Shao H."/>
            <person name="Ye R."/>
            <person name="Li L."/>
            <person name="Wei W."/>
            <person name="Wang X."/>
            <person name="Wang C."/>
            <person name="Huo Q."/>
            <person name="Li W."/>
            <person name="Guo W."/>
            <person name="Chen H."/>
            <person name="Chen S."/>
            <person name="Zhou L."/>
            <person name="Zhou L."/>
            <person name="Ni X."/>
            <person name="Tian J."/>
            <person name="Zhou Y."/>
            <person name="Sheng Y."/>
            <person name="Liu T."/>
            <person name="Pan Y."/>
            <person name="Xia L."/>
            <person name="Li J."/>
            <person name="Zhao F."/>
            <person name="Cao W."/>
        </authorList>
    </citation>
    <scope>NUCLEOTIDE SEQUENCE</scope>
    <source>
        <strain evidence="26">Rsan-2018</strain>
        <tissue evidence="26">Larvae</tissue>
    </source>
</reference>
<dbReference type="Pfam" id="PF07679">
    <property type="entry name" value="I-set"/>
    <property type="match status" value="1"/>
</dbReference>
<dbReference type="InterPro" id="IPR036179">
    <property type="entry name" value="Ig-like_dom_sf"/>
</dbReference>
<keyword evidence="8" id="KW-0812">Transmembrane</keyword>
<evidence type="ECO:0000256" key="4">
    <source>
        <dbReference type="ARBA" id="ARBA00022553"/>
    </source>
</evidence>
<dbReference type="InterPro" id="IPR007110">
    <property type="entry name" value="Ig-like_dom"/>
</dbReference>
<evidence type="ECO:0000256" key="14">
    <source>
        <dbReference type="ARBA" id="ARBA00022989"/>
    </source>
</evidence>
<evidence type="ECO:0000313" key="27">
    <source>
        <dbReference type="Proteomes" id="UP000821837"/>
    </source>
</evidence>
<evidence type="ECO:0000256" key="16">
    <source>
        <dbReference type="ARBA" id="ARBA00023137"/>
    </source>
</evidence>
<keyword evidence="6" id="KW-0328">Glycosyltransferase</keyword>
<evidence type="ECO:0000256" key="15">
    <source>
        <dbReference type="ARBA" id="ARBA00023136"/>
    </source>
</evidence>
<keyword evidence="14" id="KW-1133">Transmembrane helix</keyword>
<dbReference type="InterPro" id="IPR036068">
    <property type="entry name" value="Nicotinate_pribotase-like_C"/>
</dbReference>
<keyword evidence="19" id="KW-0325">Glycoprotein</keyword>
<evidence type="ECO:0000256" key="13">
    <source>
        <dbReference type="ARBA" id="ARBA00022840"/>
    </source>
</evidence>
<keyword evidence="7" id="KW-0808">Transferase</keyword>
<dbReference type="EC" id="2.4.2.12" evidence="22"/>
<keyword evidence="4" id="KW-0597">Phosphoprotein</keyword>
<evidence type="ECO:0000256" key="8">
    <source>
        <dbReference type="ARBA" id="ARBA00022692"/>
    </source>
</evidence>
<gene>
    <name evidence="26" type="ORF">HPB52_015301</name>
</gene>
<dbReference type="AlphaFoldDB" id="A0A9D4ST72"/>
<dbReference type="SUPFAM" id="SSF51690">
    <property type="entry name" value="Nicotinate/Quinolinate PRTase C-terminal domain-like"/>
    <property type="match status" value="1"/>
</dbReference>
<keyword evidence="9" id="KW-0732">Signal</keyword>
<evidence type="ECO:0000256" key="10">
    <source>
        <dbReference type="ARBA" id="ARBA00022737"/>
    </source>
</evidence>
<evidence type="ECO:0000256" key="2">
    <source>
        <dbReference type="ARBA" id="ARBA00010897"/>
    </source>
</evidence>
<evidence type="ECO:0000256" key="22">
    <source>
        <dbReference type="ARBA" id="ARBA00035024"/>
    </source>
</evidence>
<feature type="domain" description="Ig-like" evidence="25">
    <location>
        <begin position="138"/>
        <end position="236"/>
    </location>
</feature>
<protein>
    <recommendedName>
        <fullName evidence="23">Nicotinamide phosphoribosyltransferase</fullName>
        <ecNumber evidence="22">2.4.2.12</ecNumber>
        <ecNumber evidence="3">2.7.10.1</ecNumber>
    </recommendedName>
</protein>
<evidence type="ECO:0000256" key="9">
    <source>
        <dbReference type="ARBA" id="ARBA00022729"/>
    </source>
</evidence>
<dbReference type="InterPro" id="IPR003599">
    <property type="entry name" value="Ig_sub"/>
</dbReference>
<dbReference type="InterPro" id="IPR016471">
    <property type="entry name" value="Nicotinamide_PRibTrfase"/>
</dbReference>
<dbReference type="GO" id="GO:0009435">
    <property type="term" value="P:NAD+ biosynthetic process"/>
    <property type="evidence" value="ECO:0007669"/>
    <property type="project" value="InterPro"/>
</dbReference>
<accession>A0A9D4ST72</accession>
<evidence type="ECO:0000256" key="1">
    <source>
        <dbReference type="ARBA" id="ARBA00004167"/>
    </source>
</evidence>
<evidence type="ECO:0000256" key="7">
    <source>
        <dbReference type="ARBA" id="ARBA00022679"/>
    </source>
</evidence>
<feature type="domain" description="Ig-like" evidence="25">
    <location>
        <begin position="39"/>
        <end position="129"/>
    </location>
</feature>
<dbReference type="VEuPathDB" id="VectorBase:RSAN_027854"/>
<sequence>MVGPYQMKYVVLIIASGFAIGAENNLIESFYEDQHESPPRFVNPAKMENAIKVQPTGGSVRLNCRATGVPEPRVTWFKNGQPLTFATSNRENGQRYTLMLTNLVRNDSGEYTCVVSNRLGSVQWTYTVEVHERFIPTPRIVCPFSNVTVAEGESLSITCDVYSHLTAFVRWIKHYHINGSYFDRNGAPYAKLVKDAALADVTDPHTLTLHNVTLADSGFYSILASSPSGASHKTIEVLVVPKPFPGLCARLSCLLSDNHCTQRAGSGADVLTIGSDFGLSKWDEVACDSDNVILLTDSSRVCHYLQYPEETTFIYSYFESIGSKYDKTLFFGLQYILKKWMVGPVITVKKINDAKEFFRMHFNQELFNEAVLEGSLIPTRNVLFTVENTDTAVPWLTGWFQTLLMQTWYPTTVATHAWHYKELLARYLHETCGSTASIPYQLHDFGCGGASSAESAAIGGAAHLVNFLSSDNIAGIRLVSQYYGFPMAGYSYPSTEHSTMTPWGPAGESAACRQVMHAFPSGPASVASDAYHAANCCEHVWGQDLRHLVEARAELHGGMLIVRLQSGDPPEIIVLEILGRYYSATVNSLGFRELPPYVRLMHSDGVTLEMAEAVLANVKANRWSAQNVLLASDGTLMREPRGPAQRFAFQCSAAIVRGQEKEVHRNPVTDTKLSSKKGRLTLQHSGSGYITVEHGQGNPEEDCLIHVFKDGHLLVEQTFEDIRRRSQEPLGHLLNT</sequence>
<dbReference type="InterPro" id="IPR041529">
    <property type="entry name" value="DUF5598"/>
</dbReference>
<evidence type="ECO:0000256" key="5">
    <source>
        <dbReference type="ARBA" id="ARBA00022642"/>
    </source>
</evidence>
<evidence type="ECO:0000256" key="3">
    <source>
        <dbReference type="ARBA" id="ARBA00011902"/>
    </source>
</evidence>
<keyword evidence="20" id="KW-0393">Immunoglobulin domain</keyword>
<evidence type="ECO:0000256" key="17">
    <source>
        <dbReference type="ARBA" id="ARBA00023157"/>
    </source>
</evidence>
<evidence type="ECO:0000256" key="18">
    <source>
        <dbReference type="ARBA" id="ARBA00023170"/>
    </source>
</evidence>
<evidence type="ECO:0000259" key="25">
    <source>
        <dbReference type="PROSITE" id="PS50835"/>
    </source>
</evidence>
<keyword evidence="11" id="KW-0547">Nucleotide-binding</keyword>
<dbReference type="GO" id="GO:0004714">
    <property type="term" value="F:transmembrane receptor protein tyrosine kinase activity"/>
    <property type="evidence" value="ECO:0007669"/>
    <property type="project" value="UniProtKB-EC"/>
</dbReference>
<dbReference type="InterPro" id="IPR013783">
    <property type="entry name" value="Ig-like_fold"/>
</dbReference>
<evidence type="ECO:0000313" key="26">
    <source>
        <dbReference type="EMBL" id="KAH7947715.1"/>
    </source>
</evidence>
<keyword evidence="17" id="KW-1015">Disulfide bond</keyword>
<dbReference type="Pfam" id="PF13927">
    <property type="entry name" value="Ig_3"/>
    <property type="match status" value="1"/>
</dbReference>
<dbReference type="GO" id="GO:0016020">
    <property type="term" value="C:membrane"/>
    <property type="evidence" value="ECO:0007669"/>
    <property type="project" value="UniProtKB-SubCell"/>
</dbReference>
<dbReference type="SUPFAM" id="SSF48726">
    <property type="entry name" value="Immunoglobulin"/>
    <property type="match status" value="2"/>
</dbReference>
<evidence type="ECO:0000256" key="11">
    <source>
        <dbReference type="ARBA" id="ARBA00022741"/>
    </source>
</evidence>
<dbReference type="VEuPathDB" id="VectorBase:RSAN_040115"/>
<dbReference type="FunFam" id="2.60.40.10:FF:000016">
    <property type="entry name" value="Fibroblast growth factor receptor"/>
    <property type="match status" value="1"/>
</dbReference>
<dbReference type="GO" id="GO:0047280">
    <property type="term" value="F:nicotinamide phosphoribosyltransferase activity"/>
    <property type="evidence" value="ECO:0007669"/>
    <property type="project" value="UniProtKB-EC"/>
</dbReference>
<dbReference type="SMART" id="SM00409">
    <property type="entry name" value="IG"/>
    <property type="match status" value="2"/>
</dbReference>
<dbReference type="EC" id="2.7.10.1" evidence="3"/>
<evidence type="ECO:0000256" key="24">
    <source>
        <dbReference type="ARBA" id="ARBA00047835"/>
    </source>
</evidence>
<keyword evidence="12" id="KW-0418">Kinase</keyword>
<comment type="pathway">
    <text evidence="21">Cofactor biosynthesis; NAD(+) biosynthesis; nicotinamide D-ribonucleotide from 5-phospho-alpha-D-ribose 1-diphosphate and nicotinamide: step 1/1.</text>
</comment>
<keyword evidence="13" id="KW-0067">ATP-binding</keyword>
<comment type="caution">
    <text evidence="26">The sequence shown here is derived from an EMBL/GenBank/DDBJ whole genome shotgun (WGS) entry which is preliminary data.</text>
</comment>
<dbReference type="FunFam" id="2.60.40.10:FF:000020">
    <property type="entry name" value="Fibroblast growth factor receptor"/>
    <property type="match status" value="1"/>
</dbReference>
<dbReference type="GO" id="GO:0005524">
    <property type="term" value="F:ATP binding"/>
    <property type="evidence" value="ECO:0007669"/>
    <property type="project" value="UniProtKB-KW"/>
</dbReference>
<keyword evidence="18" id="KW-0675">Receptor</keyword>
<dbReference type="Pfam" id="PF04095">
    <property type="entry name" value="NAPRTase"/>
    <property type="match status" value="1"/>
</dbReference>
<dbReference type="PANTHER" id="PTHR43816:SF1">
    <property type="entry name" value="NICOTINAMIDE PHOSPHORIBOSYLTRANSFERASE"/>
    <property type="match status" value="1"/>
</dbReference>
<reference evidence="26" key="1">
    <citation type="journal article" date="2020" name="Cell">
        <title>Large-Scale Comparative Analyses of Tick Genomes Elucidate Their Genetic Diversity and Vector Capacities.</title>
        <authorList>
            <consortium name="Tick Genome and Microbiome Consortium (TIGMIC)"/>
            <person name="Jia N."/>
            <person name="Wang J."/>
            <person name="Shi W."/>
            <person name="Du L."/>
            <person name="Sun Y."/>
            <person name="Zhan W."/>
            <person name="Jiang J.F."/>
            <person name="Wang Q."/>
            <person name="Zhang B."/>
            <person name="Ji P."/>
            <person name="Bell-Sakyi L."/>
            <person name="Cui X.M."/>
            <person name="Yuan T.T."/>
            <person name="Jiang B.G."/>
            <person name="Yang W.F."/>
            <person name="Lam T.T."/>
            <person name="Chang Q.C."/>
            <person name="Ding S.J."/>
            <person name="Wang X.J."/>
            <person name="Zhu J.G."/>
            <person name="Ruan X.D."/>
            <person name="Zhao L."/>
            <person name="Wei J.T."/>
            <person name="Ye R.Z."/>
            <person name="Que T.C."/>
            <person name="Du C.H."/>
            <person name="Zhou Y.H."/>
            <person name="Cheng J.X."/>
            <person name="Dai P.F."/>
            <person name="Guo W.B."/>
            <person name="Han X.H."/>
            <person name="Huang E.J."/>
            <person name="Li L.F."/>
            <person name="Wei W."/>
            <person name="Gao Y.C."/>
            <person name="Liu J.Z."/>
            <person name="Shao H.Z."/>
            <person name="Wang X."/>
            <person name="Wang C.C."/>
            <person name="Yang T.C."/>
            <person name="Huo Q.B."/>
            <person name="Li W."/>
            <person name="Chen H.Y."/>
            <person name="Chen S.E."/>
            <person name="Zhou L.G."/>
            <person name="Ni X.B."/>
            <person name="Tian J.H."/>
            <person name="Sheng Y."/>
            <person name="Liu T."/>
            <person name="Pan Y.S."/>
            <person name="Xia L.Y."/>
            <person name="Li J."/>
            <person name="Zhao F."/>
            <person name="Cao W.C."/>
        </authorList>
    </citation>
    <scope>NUCLEOTIDE SEQUENCE</scope>
    <source>
        <strain evidence="26">Rsan-2018</strain>
    </source>
</reference>
<dbReference type="InterPro" id="IPR003598">
    <property type="entry name" value="Ig_sub2"/>
</dbReference>
<evidence type="ECO:0000256" key="21">
    <source>
        <dbReference type="ARBA" id="ARBA00035007"/>
    </source>
</evidence>
<comment type="similarity">
    <text evidence="2">Belongs to the NAPRTase family.</text>
</comment>
<organism evidence="26 27">
    <name type="scientific">Rhipicephalus sanguineus</name>
    <name type="common">Brown dog tick</name>
    <name type="synonym">Ixodes sanguineus</name>
    <dbReference type="NCBI Taxonomy" id="34632"/>
    <lineage>
        <taxon>Eukaryota</taxon>
        <taxon>Metazoa</taxon>
        <taxon>Ecdysozoa</taxon>
        <taxon>Arthropoda</taxon>
        <taxon>Chelicerata</taxon>
        <taxon>Arachnida</taxon>
        <taxon>Acari</taxon>
        <taxon>Parasitiformes</taxon>
        <taxon>Ixodida</taxon>
        <taxon>Ixodoidea</taxon>
        <taxon>Ixodidae</taxon>
        <taxon>Rhipicephalinae</taxon>
        <taxon>Rhipicephalus</taxon>
        <taxon>Rhipicephalus</taxon>
    </lineage>
</organism>
<proteinExistence type="inferred from homology"/>